<dbReference type="VEuPathDB" id="FungiDB:BO70DRAFT_397574"/>
<feature type="region of interest" description="Disordered" evidence="1">
    <location>
        <begin position="22"/>
        <end position="53"/>
    </location>
</feature>
<dbReference type="OrthoDB" id="10557742at2759"/>
<feature type="region of interest" description="Disordered" evidence="1">
    <location>
        <begin position="97"/>
        <end position="123"/>
    </location>
</feature>
<dbReference type="Proteomes" id="UP000247233">
    <property type="component" value="Unassembled WGS sequence"/>
</dbReference>
<evidence type="ECO:0000256" key="1">
    <source>
        <dbReference type="SAM" id="MobiDB-lite"/>
    </source>
</evidence>
<name>A0A317VX32_9EURO</name>
<sequence length="123" mass="14115">MVPARRDILPDRPLNDYERWLETQNQENNPDPSPHESQHVLHHHTSVPHGSFPAKARVQISDGLLSHQYMEYMEMASKLALLGVVLVVLARLVRRSRARHHPPSPRVSEVEANTHGTEEKRLL</sequence>
<proteinExistence type="predicted"/>
<evidence type="ECO:0000313" key="2">
    <source>
        <dbReference type="EMBL" id="PWY78335.1"/>
    </source>
</evidence>
<accession>A0A317VX32</accession>
<gene>
    <name evidence="2" type="ORF">BO70DRAFT_397574</name>
</gene>
<organism evidence="2 3">
    <name type="scientific">Aspergillus heteromorphus CBS 117.55</name>
    <dbReference type="NCBI Taxonomy" id="1448321"/>
    <lineage>
        <taxon>Eukaryota</taxon>
        <taxon>Fungi</taxon>
        <taxon>Dikarya</taxon>
        <taxon>Ascomycota</taxon>
        <taxon>Pezizomycotina</taxon>
        <taxon>Eurotiomycetes</taxon>
        <taxon>Eurotiomycetidae</taxon>
        <taxon>Eurotiales</taxon>
        <taxon>Aspergillaceae</taxon>
        <taxon>Aspergillus</taxon>
        <taxon>Aspergillus subgen. Circumdati</taxon>
    </lineage>
</organism>
<dbReference type="GeneID" id="37068953"/>
<reference evidence="2 3" key="1">
    <citation type="submission" date="2016-12" db="EMBL/GenBank/DDBJ databases">
        <title>The genomes of Aspergillus section Nigri reveals drivers in fungal speciation.</title>
        <authorList>
            <consortium name="DOE Joint Genome Institute"/>
            <person name="Vesth T.C."/>
            <person name="Nybo J."/>
            <person name="Theobald S."/>
            <person name="Brandl J."/>
            <person name="Frisvad J.C."/>
            <person name="Nielsen K.F."/>
            <person name="Lyhne E.K."/>
            <person name="Kogle M.E."/>
            <person name="Kuo A."/>
            <person name="Riley R."/>
            <person name="Clum A."/>
            <person name="Nolan M."/>
            <person name="Lipzen A."/>
            <person name="Salamov A."/>
            <person name="Henrissat B."/>
            <person name="Wiebenga A."/>
            <person name="De Vries R.P."/>
            <person name="Grigoriev I.V."/>
            <person name="Mortensen U.H."/>
            <person name="Andersen M.R."/>
            <person name="Baker S.E."/>
        </authorList>
    </citation>
    <scope>NUCLEOTIDE SEQUENCE [LARGE SCALE GENOMIC DNA]</scope>
    <source>
        <strain evidence="2 3">CBS 117.55</strain>
    </source>
</reference>
<comment type="caution">
    <text evidence="2">The sequence shown here is derived from an EMBL/GenBank/DDBJ whole genome shotgun (WGS) entry which is preliminary data.</text>
</comment>
<dbReference type="RefSeq" id="XP_025398276.1">
    <property type="nucleotide sequence ID" value="XM_025546716.1"/>
</dbReference>
<keyword evidence="3" id="KW-1185">Reference proteome</keyword>
<dbReference type="AlphaFoldDB" id="A0A317VX32"/>
<protein>
    <submittedName>
        <fullName evidence="2">Uncharacterized protein</fullName>
    </submittedName>
</protein>
<evidence type="ECO:0000313" key="3">
    <source>
        <dbReference type="Proteomes" id="UP000247233"/>
    </source>
</evidence>
<dbReference type="EMBL" id="MSFL01000017">
    <property type="protein sequence ID" value="PWY78335.1"/>
    <property type="molecule type" value="Genomic_DNA"/>
</dbReference>